<evidence type="ECO:0000313" key="8">
    <source>
        <dbReference type="Proteomes" id="UP000238338"/>
    </source>
</evidence>
<evidence type="ECO:0000256" key="2">
    <source>
        <dbReference type="ARBA" id="ARBA00022670"/>
    </source>
</evidence>
<keyword evidence="8" id="KW-1185">Reference proteome</keyword>
<dbReference type="SMART" id="SM00228">
    <property type="entry name" value="PDZ"/>
    <property type="match status" value="2"/>
</dbReference>
<feature type="chain" id="PRO_5015659804" evidence="5">
    <location>
        <begin position="22"/>
        <end position="461"/>
    </location>
</feature>
<gene>
    <name evidence="7" type="ORF">LX70_00852</name>
</gene>
<proteinExistence type="inferred from homology"/>
<dbReference type="InterPro" id="IPR001940">
    <property type="entry name" value="Peptidase_S1C"/>
</dbReference>
<organism evidence="7 8">
    <name type="scientific">Albidovulum denitrificans</name>
    <dbReference type="NCBI Taxonomy" id="404881"/>
    <lineage>
        <taxon>Bacteria</taxon>
        <taxon>Pseudomonadati</taxon>
        <taxon>Pseudomonadota</taxon>
        <taxon>Alphaproteobacteria</taxon>
        <taxon>Rhodobacterales</taxon>
        <taxon>Paracoccaceae</taxon>
        <taxon>Albidovulum</taxon>
    </lineage>
</organism>
<keyword evidence="2 7" id="KW-0645">Protease</keyword>
<dbReference type="InterPro" id="IPR001478">
    <property type="entry name" value="PDZ"/>
</dbReference>
<comment type="caution">
    <text evidence="7">The sequence shown here is derived from an EMBL/GenBank/DDBJ whole genome shotgun (WGS) entry which is preliminary data.</text>
</comment>
<keyword evidence="3" id="KW-0378">Hydrolase</keyword>
<evidence type="ECO:0000256" key="3">
    <source>
        <dbReference type="ARBA" id="ARBA00022801"/>
    </source>
</evidence>
<dbReference type="AlphaFoldDB" id="A0A2S8SE71"/>
<evidence type="ECO:0000259" key="6">
    <source>
        <dbReference type="SMART" id="SM00228"/>
    </source>
</evidence>
<sequence>MRLVPTLGLLVALALPVGALAETQVPTNEGEVQFSFAPVVKRASPAVVSIFTRRTVPGRASPFAGDPFFSQLFDFGAAAPRVQNALGSGVILREDGIVLSNYHVTGDADEIRVVLADGREYDAAVILADEAADIAVLQLDGAKDLPALILADSDQAEVGDLVLAIGNPFGVGQTVTSGIVSGLARAGAAIGRGRGYFIQTDAPINPGNSGGALVDMRGQLLGINTSIVTRSGGSNGIGFAIPANLVARYVAAAEAGESTLTRPWAGLAAQPVTADMAEAMGLPGPHGVALTHLHPESPFAMAGLQVGDVLTALDGQPVDGPEELDYRLAVHPLGATVPVGYWRDGKLVEVDLLLAPAPGADTEPVRIGPGTIFEGLALSDLTPALIDRLGLPLSSEGVVVTEVAGPARRTGLEPGDIVVALNGTRLGSAEEFATATGTQARDWRIDLIRGGHEGMIRLGGR</sequence>
<dbReference type="PRINTS" id="PR00834">
    <property type="entry name" value="PROTEASES2C"/>
</dbReference>
<evidence type="ECO:0000256" key="5">
    <source>
        <dbReference type="SAM" id="SignalP"/>
    </source>
</evidence>
<keyword evidence="4" id="KW-0720">Serine protease</keyword>
<evidence type="ECO:0000313" key="7">
    <source>
        <dbReference type="EMBL" id="PQV59032.1"/>
    </source>
</evidence>
<dbReference type="Pfam" id="PF13180">
    <property type="entry name" value="PDZ_2"/>
    <property type="match status" value="1"/>
</dbReference>
<keyword evidence="5" id="KW-0732">Signal</keyword>
<name>A0A2S8SE71_9RHOB</name>
<dbReference type="Pfam" id="PF13365">
    <property type="entry name" value="Trypsin_2"/>
    <property type="match status" value="1"/>
</dbReference>
<dbReference type="RefSeq" id="WP_105513240.1">
    <property type="nucleotide sequence ID" value="NZ_PVEP01000001.1"/>
</dbReference>
<dbReference type="Gene3D" id="2.30.42.60">
    <property type="match status" value="1"/>
</dbReference>
<accession>A0A2S8SE71</accession>
<feature type="domain" description="PDZ" evidence="6">
    <location>
        <begin position="265"/>
        <end position="345"/>
    </location>
</feature>
<dbReference type="Proteomes" id="UP000238338">
    <property type="component" value="Unassembled WGS sequence"/>
</dbReference>
<dbReference type="SUPFAM" id="SSF50156">
    <property type="entry name" value="PDZ domain-like"/>
    <property type="match status" value="2"/>
</dbReference>
<dbReference type="PANTHER" id="PTHR22939">
    <property type="entry name" value="SERINE PROTEASE FAMILY S1C HTRA-RELATED"/>
    <property type="match status" value="1"/>
</dbReference>
<evidence type="ECO:0000256" key="4">
    <source>
        <dbReference type="ARBA" id="ARBA00022825"/>
    </source>
</evidence>
<dbReference type="InterPro" id="IPR036034">
    <property type="entry name" value="PDZ_sf"/>
</dbReference>
<reference evidence="7 8" key="1">
    <citation type="submission" date="2018-02" db="EMBL/GenBank/DDBJ databases">
        <title>Genomic Encyclopedia of Archaeal and Bacterial Type Strains, Phase II (KMG-II): from individual species to whole genera.</title>
        <authorList>
            <person name="Goeker M."/>
        </authorList>
    </citation>
    <scope>NUCLEOTIDE SEQUENCE [LARGE SCALE GENOMIC DNA]</scope>
    <source>
        <strain evidence="7 8">DSM 18921</strain>
    </source>
</reference>
<feature type="signal peptide" evidence="5">
    <location>
        <begin position="1"/>
        <end position="21"/>
    </location>
</feature>
<comment type="similarity">
    <text evidence="1">Belongs to the peptidase S1C family.</text>
</comment>
<dbReference type="GO" id="GO:0006508">
    <property type="term" value="P:proteolysis"/>
    <property type="evidence" value="ECO:0007669"/>
    <property type="project" value="UniProtKB-KW"/>
</dbReference>
<dbReference type="InterPro" id="IPR009003">
    <property type="entry name" value="Peptidase_S1_PA"/>
</dbReference>
<feature type="domain" description="PDZ" evidence="6">
    <location>
        <begin position="387"/>
        <end position="451"/>
    </location>
</feature>
<dbReference type="Gene3D" id="2.40.10.120">
    <property type="match status" value="1"/>
</dbReference>
<dbReference type="OrthoDB" id="9758917at2"/>
<dbReference type="EMBL" id="PVEP01000001">
    <property type="protein sequence ID" value="PQV59032.1"/>
    <property type="molecule type" value="Genomic_DNA"/>
</dbReference>
<evidence type="ECO:0000256" key="1">
    <source>
        <dbReference type="ARBA" id="ARBA00010541"/>
    </source>
</evidence>
<dbReference type="GO" id="GO:0004252">
    <property type="term" value="F:serine-type endopeptidase activity"/>
    <property type="evidence" value="ECO:0007669"/>
    <property type="project" value="InterPro"/>
</dbReference>
<dbReference type="Gene3D" id="2.30.42.10">
    <property type="match status" value="1"/>
</dbReference>
<dbReference type="PANTHER" id="PTHR22939:SF129">
    <property type="entry name" value="SERINE PROTEASE HTRA2, MITOCHONDRIAL"/>
    <property type="match status" value="1"/>
</dbReference>
<dbReference type="SUPFAM" id="SSF50494">
    <property type="entry name" value="Trypsin-like serine proteases"/>
    <property type="match status" value="1"/>
</dbReference>
<protein>
    <submittedName>
        <fullName evidence="7">Do/DeqQ family serine protease</fullName>
    </submittedName>
</protein>